<gene>
    <name evidence="9" type="ORF">GFSPODELE1_LOCUS3703</name>
</gene>
<evidence type="ECO:0000256" key="8">
    <source>
        <dbReference type="SAM" id="Phobius"/>
    </source>
</evidence>
<keyword evidence="4" id="KW-0256">Endoplasmic reticulum</keyword>
<evidence type="ECO:0000256" key="2">
    <source>
        <dbReference type="ARBA" id="ARBA00009950"/>
    </source>
</evidence>
<evidence type="ECO:0008006" key="11">
    <source>
        <dbReference type="Google" id="ProtNLM"/>
    </source>
</evidence>
<dbReference type="InterPro" id="IPR008506">
    <property type="entry name" value="SND2/TMEM208"/>
</dbReference>
<dbReference type="Proteomes" id="UP001497453">
    <property type="component" value="Chromosome 2"/>
</dbReference>
<feature type="region of interest" description="Disordered" evidence="7">
    <location>
        <begin position="151"/>
        <end position="187"/>
    </location>
</feature>
<evidence type="ECO:0000256" key="1">
    <source>
        <dbReference type="ARBA" id="ARBA00004477"/>
    </source>
</evidence>
<dbReference type="PANTHER" id="PTHR13505:SF7">
    <property type="entry name" value="TRANSMEMBRANE PROTEIN 208"/>
    <property type="match status" value="1"/>
</dbReference>
<keyword evidence="3 8" id="KW-0812">Transmembrane</keyword>
<reference evidence="10" key="1">
    <citation type="submission" date="2024-04" db="EMBL/GenBank/DDBJ databases">
        <authorList>
            <person name="Shaw F."/>
            <person name="Minotto A."/>
        </authorList>
    </citation>
    <scope>NUCLEOTIDE SEQUENCE [LARGE SCALE GENOMIC DNA]</scope>
</reference>
<comment type="subcellular location">
    <subcellularLocation>
        <location evidence="1">Endoplasmic reticulum membrane</location>
        <topology evidence="1">Multi-pass membrane protein</topology>
    </subcellularLocation>
</comment>
<sequence>MANASAKRTTASQNAATIKSLRIGLILVCVLSLLFRFLLRCGTLSPRRFSFWIYVFSMVPSVFLSQYLIRIGSPRHDPTTGTLISAGEDLSRPGIIEWCFDVVYITWVCQIGSGAFGQWFWWLYSIIPAYAMYKLWNSALSPLLLGRSASADTTEEGDGKQPLSKRQEKLRKRGERGDPRIRAQPLH</sequence>
<accession>A0ABP1D434</accession>
<name>A0ABP1D434_9APHY</name>
<evidence type="ECO:0000256" key="6">
    <source>
        <dbReference type="ARBA" id="ARBA00023136"/>
    </source>
</evidence>
<evidence type="ECO:0000256" key="3">
    <source>
        <dbReference type="ARBA" id="ARBA00022692"/>
    </source>
</evidence>
<comment type="similarity">
    <text evidence="2">Belongs to the TMEM208 family.</text>
</comment>
<protein>
    <recommendedName>
        <fullName evidence="11">Opsin</fullName>
    </recommendedName>
</protein>
<feature type="transmembrane region" description="Helical" evidence="8">
    <location>
        <begin position="51"/>
        <end position="69"/>
    </location>
</feature>
<dbReference type="EMBL" id="OZ037945">
    <property type="protein sequence ID" value="CAL1701684.1"/>
    <property type="molecule type" value="Genomic_DNA"/>
</dbReference>
<keyword evidence="6 8" id="KW-0472">Membrane</keyword>
<dbReference type="PANTHER" id="PTHR13505">
    <property type="entry name" value="TRANSMEMBRANE PROTEIN 208"/>
    <property type="match status" value="1"/>
</dbReference>
<evidence type="ECO:0000256" key="5">
    <source>
        <dbReference type="ARBA" id="ARBA00022989"/>
    </source>
</evidence>
<evidence type="ECO:0000313" key="10">
    <source>
        <dbReference type="Proteomes" id="UP001497453"/>
    </source>
</evidence>
<dbReference type="Pfam" id="PF05620">
    <property type="entry name" value="TMEM208_SND2"/>
    <property type="match status" value="1"/>
</dbReference>
<organism evidence="9 10">
    <name type="scientific">Somion occarium</name>
    <dbReference type="NCBI Taxonomy" id="3059160"/>
    <lineage>
        <taxon>Eukaryota</taxon>
        <taxon>Fungi</taxon>
        <taxon>Dikarya</taxon>
        <taxon>Basidiomycota</taxon>
        <taxon>Agaricomycotina</taxon>
        <taxon>Agaricomycetes</taxon>
        <taxon>Polyporales</taxon>
        <taxon>Cerrenaceae</taxon>
        <taxon>Somion</taxon>
    </lineage>
</organism>
<evidence type="ECO:0000256" key="7">
    <source>
        <dbReference type="SAM" id="MobiDB-lite"/>
    </source>
</evidence>
<keyword evidence="10" id="KW-1185">Reference proteome</keyword>
<keyword evidence="5 8" id="KW-1133">Transmembrane helix</keyword>
<evidence type="ECO:0000313" key="9">
    <source>
        <dbReference type="EMBL" id="CAL1701684.1"/>
    </source>
</evidence>
<feature type="transmembrane region" description="Helical" evidence="8">
    <location>
        <begin position="21"/>
        <end position="39"/>
    </location>
</feature>
<proteinExistence type="inferred from homology"/>
<evidence type="ECO:0000256" key="4">
    <source>
        <dbReference type="ARBA" id="ARBA00022824"/>
    </source>
</evidence>